<proteinExistence type="predicted"/>
<dbReference type="GO" id="GO:0006654">
    <property type="term" value="P:phosphatidic acid biosynthetic process"/>
    <property type="evidence" value="ECO:0007669"/>
    <property type="project" value="TreeGrafter"/>
</dbReference>
<keyword evidence="3" id="KW-0472">Membrane</keyword>
<dbReference type="GO" id="GO:0003841">
    <property type="term" value="F:1-acylglycerol-3-phosphate O-acyltransferase activity"/>
    <property type="evidence" value="ECO:0007669"/>
    <property type="project" value="TreeGrafter"/>
</dbReference>
<dbReference type="CDD" id="cd07989">
    <property type="entry name" value="LPLAT_AGPAT-like"/>
    <property type="match status" value="1"/>
</dbReference>
<accession>A0A0G2ZEQ1</accession>
<dbReference type="InterPro" id="IPR002123">
    <property type="entry name" value="Plipid/glycerol_acylTrfase"/>
</dbReference>
<protein>
    <recommendedName>
        <fullName evidence="4">Phospholipid/glycerol acyltransferase domain-containing protein</fullName>
    </recommendedName>
</protein>
<dbReference type="KEGG" id="kpf:IX53_09520"/>
<dbReference type="STRING" id="1330330.IX53_09520"/>
<keyword evidence="1" id="KW-0808">Transferase</keyword>
<dbReference type="OrthoDB" id="9803035at2"/>
<dbReference type="EMBL" id="CP011232">
    <property type="protein sequence ID" value="AKI98024.1"/>
    <property type="molecule type" value="Genomic_DNA"/>
</dbReference>
<keyword evidence="3" id="KW-1133">Transmembrane helix</keyword>
<dbReference type="SMART" id="SM00563">
    <property type="entry name" value="PlsC"/>
    <property type="match status" value="1"/>
</dbReference>
<evidence type="ECO:0000256" key="2">
    <source>
        <dbReference type="ARBA" id="ARBA00023315"/>
    </source>
</evidence>
<dbReference type="RefSeq" id="WP_047755159.1">
    <property type="nucleotide sequence ID" value="NZ_CAJUHA010000001.1"/>
</dbReference>
<dbReference type="Pfam" id="PF01553">
    <property type="entry name" value="Acyltransferase"/>
    <property type="match status" value="1"/>
</dbReference>
<evidence type="ECO:0000259" key="4">
    <source>
        <dbReference type="SMART" id="SM00563"/>
    </source>
</evidence>
<keyword evidence="3" id="KW-0812">Transmembrane</keyword>
<keyword evidence="2" id="KW-0012">Acyltransferase</keyword>
<name>A0A0G2ZEQ1_9BACT</name>
<dbReference type="AlphaFoldDB" id="A0A0G2ZEQ1"/>
<keyword evidence="6" id="KW-1185">Reference proteome</keyword>
<dbReference type="PANTHER" id="PTHR10434">
    <property type="entry name" value="1-ACYL-SN-GLYCEROL-3-PHOSPHATE ACYLTRANSFERASE"/>
    <property type="match status" value="1"/>
</dbReference>
<dbReference type="SUPFAM" id="SSF69593">
    <property type="entry name" value="Glycerol-3-phosphate (1)-acyltransferase"/>
    <property type="match status" value="1"/>
</dbReference>
<sequence>MIKKLLIHTIYEVIWLLYAGIILFILPLIAKSKARGELPKPPFIMCVTHVGNFDPLFVVRTSGRYRAKALYQVDGPYPLVRFLYKAIWRFRVTQDPKIKQSLNKETIRDVILYLRRGGTVMIFPEGYWNWKKRLYPGVAVIAHRANVPIVPVGIENGYVFRPELDDEPPLKAVRRVIKDYRKRGTITVHYGEPIYPDMNREERADVEQIMKAIEEKFAGYYYEFYDMEGPKWAG</sequence>
<gene>
    <name evidence="5" type="ORF">IX53_09520</name>
</gene>
<dbReference type="PANTHER" id="PTHR10434:SF11">
    <property type="entry name" value="1-ACYL-SN-GLYCEROL-3-PHOSPHATE ACYLTRANSFERASE"/>
    <property type="match status" value="1"/>
</dbReference>
<evidence type="ECO:0000313" key="6">
    <source>
        <dbReference type="Proteomes" id="UP000035159"/>
    </source>
</evidence>
<dbReference type="Proteomes" id="UP000035159">
    <property type="component" value="Chromosome"/>
</dbReference>
<evidence type="ECO:0000313" key="5">
    <source>
        <dbReference type="EMBL" id="AKI98024.1"/>
    </source>
</evidence>
<evidence type="ECO:0000256" key="3">
    <source>
        <dbReference type="SAM" id="Phobius"/>
    </source>
</evidence>
<evidence type="ECO:0000256" key="1">
    <source>
        <dbReference type="ARBA" id="ARBA00022679"/>
    </source>
</evidence>
<feature type="transmembrane region" description="Helical" evidence="3">
    <location>
        <begin position="6"/>
        <end position="30"/>
    </location>
</feature>
<reference evidence="5 6" key="1">
    <citation type="submission" date="2015-04" db="EMBL/GenBank/DDBJ databases">
        <title>Complete Genome Sequence of Kosmotoga pacifica SLHLJ1.</title>
        <authorList>
            <person name="Jiang L.J."/>
            <person name="Shao Z.Z."/>
            <person name="Jebbar M."/>
        </authorList>
    </citation>
    <scope>NUCLEOTIDE SEQUENCE [LARGE SCALE GENOMIC DNA]</scope>
    <source>
        <strain evidence="5 6">SLHLJ1</strain>
    </source>
</reference>
<organism evidence="5 6">
    <name type="scientific">Kosmotoga pacifica</name>
    <dbReference type="NCBI Taxonomy" id="1330330"/>
    <lineage>
        <taxon>Bacteria</taxon>
        <taxon>Thermotogati</taxon>
        <taxon>Thermotogota</taxon>
        <taxon>Thermotogae</taxon>
        <taxon>Kosmotogales</taxon>
        <taxon>Kosmotogaceae</taxon>
        <taxon>Kosmotoga</taxon>
    </lineage>
</organism>
<feature type="domain" description="Phospholipid/glycerol acyltransferase" evidence="4">
    <location>
        <begin position="43"/>
        <end position="157"/>
    </location>
</feature>
<dbReference type="PATRIC" id="fig|1330330.3.peg.1939"/>